<evidence type="ECO:0000256" key="1">
    <source>
        <dbReference type="ARBA" id="ARBA00004370"/>
    </source>
</evidence>
<dbReference type="PANTHER" id="PTHR47797">
    <property type="entry name" value="DEHYDROGENASE, PUTATIVE (AFU_ORTHOLOGUE AFUA_8G05805)-RELATED"/>
    <property type="match status" value="1"/>
</dbReference>
<feature type="transmembrane region" description="Helical" evidence="7">
    <location>
        <begin position="53"/>
        <end position="75"/>
    </location>
</feature>
<keyword evidence="4" id="KW-0249">Electron transport</keyword>
<organism evidence="10 11">
    <name type="scientific">Tilletia horrida</name>
    <dbReference type="NCBI Taxonomy" id="155126"/>
    <lineage>
        <taxon>Eukaryota</taxon>
        <taxon>Fungi</taxon>
        <taxon>Dikarya</taxon>
        <taxon>Basidiomycota</taxon>
        <taxon>Ustilaginomycotina</taxon>
        <taxon>Exobasidiomycetes</taxon>
        <taxon>Tilletiales</taxon>
        <taxon>Tilletiaceae</taxon>
        <taxon>Tilletia</taxon>
    </lineage>
</organism>
<accession>A0AAN6GL48</accession>
<feature type="transmembrane region" description="Helical" evidence="7">
    <location>
        <begin position="191"/>
        <end position="209"/>
    </location>
</feature>
<feature type="transmembrane region" description="Helical" evidence="7">
    <location>
        <begin position="122"/>
        <end position="145"/>
    </location>
</feature>
<dbReference type="EMBL" id="JAPDMZ010000242">
    <property type="protein sequence ID" value="KAK0545203.1"/>
    <property type="molecule type" value="Genomic_DNA"/>
</dbReference>
<dbReference type="Gene3D" id="1.20.120.1770">
    <property type="match status" value="1"/>
</dbReference>
<evidence type="ECO:0000256" key="4">
    <source>
        <dbReference type="ARBA" id="ARBA00022982"/>
    </source>
</evidence>
<keyword evidence="8" id="KW-0732">Signal</keyword>
<evidence type="ECO:0000256" key="7">
    <source>
        <dbReference type="SAM" id="Phobius"/>
    </source>
</evidence>
<keyword evidence="2" id="KW-0813">Transport</keyword>
<dbReference type="PROSITE" id="PS50939">
    <property type="entry name" value="CYTOCHROME_B561"/>
    <property type="match status" value="1"/>
</dbReference>
<gene>
    <name evidence="10" type="ORF">OC846_005763</name>
</gene>
<comment type="subcellular location">
    <subcellularLocation>
        <location evidence="1">Membrane</location>
    </subcellularLocation>
</comment>
<feature type="transmembrane region" description="Helical" evidence="7">
    <location>
        <begin position="87"/>
        <end position="110"/>
    </location>
</feature>
<evidence type="ECO:0000313" key="10">
    <source>
        <dbReference type="EMBL" id="KAK0545203.1"/>
    </source>
</evidence>
<evidence type="ECO:0000313" key="11">
    <source>
        <dbReference type="Proteomes" id="UP001176517"/>
    </source>
</evidence>
<dbReference type="SMART" id="SM00665">
    <property type="entry name" value="B561"/>
    <property type="match status" value="1"/>
</dbReference>
<proteinExistence type="predicted"/>
<evidence type="ECO:0000256" key="5">
    <source>
        <dbReference type="ARBA" id="ARBA00022989"/>
    </source>
</evidence>
<dbReference type="AlphaFoldDB" id="A0AAN6GL48"/>
<keyword evidence="6 7" id="KW-0472">Membrane</keyword>
<comment type="caution">
    <text evidence="10">The sequence shown here is derived from an EMBL/GenBank/DDBJ whole genome shotgun (WGS) entry which is preliminary data.</text>
</comment>
<feature type="chain" id="PRO_5043000479" description="Cytochrome b561 domain-containing protein" evidence="8">
    <location>
        <begin position="20"/>
        <end position="269"/>
    </location>
</feature>
<evidence type="ECO:0000256" key="2">
    <source>
        <dbReference type="ARBA" id="ARBA00022448"/>
    </source>
</evidence>
<dbReference type="GO" id="GO:0016020">
    <property type="term" value="C:membrane"/>
    <property type="evidence" value="ECO:0007669"/>
    <property type="project" value="UniProtKB-SubCell"/>
</dbReference>
<keyword evidence="11" id="KW-1185">Reference proteome</keyword>
<dbReference type="Proteomes" id="UP001176517">
    <property type="component" value="Unassembled WGS sequence"/>
</dbReference>
<protein>
    <recommendedName>
        <fullName evidence="9">Cytochrome b561 domain-containing protein</fullName>
    </recommendedName>
</protein>
<keyword evidence="5 7" id="KW-1133">Transmembrane helix</keyword>
<feature type="domain" description="Cytochrome b561" evidence="9">
    <location>
        <begin position="10"/>
        <end position="211"/>
    </location>
</feature>
<dbReference type="InterPro" id="IPR006593">
    <property type="entry name" value="Cyt_b561/ferric_Rdtase_TM"/>
</dbReference>
<name>A0AAN6GL48_9BASI</name>
<evidence type="ECO:0000256" key="3">
    <source>
        <dbReference type="ARBA" id="ARBA00022692"/>
    </source>
</evidence>
<evidence type="ECO:0000256" key="8">
    <source>
        <dbReference type="SAM" id="SignalP"/>
    </source>
</evidence>
<dbReference type="Pfam" id="PF03188">
    <property type="entry name" value="Cytochrom_B561"/>
    <property type="match status" value="1"/>
</dbReference>
<keyword evidence="3 7" id="KW-0812">Transmembrane</keyword>
<feature type="transmembrane region" description="Helical" evidence="7">
    <location>
        <begin position="157"/>
        <end position="176"/>
    </location>
</feature>
<evidence type="ECO:0000259" key="9">
    <source>
        <dbReference type="PROSITE" id="PS50939"/>
    </source>
</evidence>
<dbReference type="PANTHER" id="PTHR47797:SF3">
    <property type="entry name" value="CYTOCHROME B561 DOMAIN-CONTAINING PROTEIN"/>
    <property type="match status" value="1"/>
</dbReference>
<sequence length="269" mass="29522">MTVHLFTAMVGTLLRTASAATAADTNVEHHQSNLSIRATSPSRDLSLPRNKVIIAHIIAGWMVVIPLGALLARYGRTYFKWLRYHRIVQLIGMIFVTVGFALAVTFHNLIPGFTHFSTPHGKLGLAIFVLGWAQSFLGQTGHLLFRSRQIRYLNYSHIILGITTFALAVLQISWGFQEWRYKPPTWVPNVFYGWAGFIFLLYAFGFTLIPRERRQAAQAALDDDEEAAAAAAAAAAQAGRKGSVGSEQTLAPASDLDGSLAVEKKVSPA</sequence>
<reference evidence="10" key="1">
    <citation type="journal article" date="2023" name="PhytoFront">
        <title>Draft Genome Resources of Seven Strains of Tilletia horrida, Causal Agent of Kernel Smut of Rice.</title>
        <authorList>
            <person name="Khanal S."/>
            <person name="Antony Babu S."/>
            <person name="Zhou X.G."/>
        </authorList>
    </citation>
    <scope>NUCLEOTIDE SEQUENCE</scope>
    <source>
        <strain evidence="10">TX6</strain>
    </source>
</reference>
<dbReference type="CDD" id="cd08760">
    <property type="entry name" value="Cyt_b561_FRRS1_like"/>
    <property type="match status" value="1"/>
</dbReference>
<feature type="signal peptide" evidence="8">
    <location>
        <begin position="1"/>
        <end position="19"/>
    </location>
</feature>
<evidence type="ECO:0000256" key="6">
    <source>
        <dbReference type="ARBA" id="ARBA00023136"/>
    </source>
</evidence>